<evidence type="ECO:0000256" key="3">
    <source>
        <dbReference type="SAM" id="Phobius"/>
    </source>
</evidence>
<keyword evidence="6" id="KW-1185">Reference proteome</keyword>
<name>A0A232LPT6_9EURO</name>
<dbReference type="PROSITE" id="PS51767">
    <property type="entry name" value="PEPTIDASE_A1"/>
    <property type="match status" value="1"/>
</dbReference>
<dbReference type="GO" id="GO:0000324">
    <property type="term" value="C:fungal-type vacuole"/>
    <property type="evidence" value="ECO:0007669"/>
    <property type="project" value="TreeGrafter"/>
</dbReference>
<dbReference type="PANTHER" id="PTHR47966:SF51">
    <property type="entry name" value="BETA-SITE APP-CLEAVING ENZYME, ISOFORM A-RELATED"/>
    <property type="match status" value="1"/>
</dbReference>
<dbReference type="InterPro" id="IPR001461">
    <property type="entry name" value="Aspartic_peptidase_A1"/>
</dbReference>
<evidence type="ECO:0000313" key="5">
    <source>
        <dbReference type="EMBL" id="OXV05827.1"/>
    </source>
</evidence>
<dbReference type="PANTHER" id="PTHR47966">
    <property type="entry name" value="BETA-SITE APP-CLEAVING ENZYME, ISOFORM A-RELATED"/>
    <property type="match status" value="1"/>
</dbReference>
<dbReference type="AlphaFoldDB" id="A0A232LPT6"/>
<sequence>MLFWVDFSSVNIRVGTPPQWVSVFPSTTGEETWVIGSDGCDDSFACLNKRGGLFLVNESSSWQDVGDYDIGFDPQFGDAGSGYYGLDNIALDQYSTYPDQIVAVINTTKCWLGTIGLGIEPSNFTDSSQLTFLSTLATNRSVIPSFSYGYTAGAYYRLKGVPASLTLGGIDQTRFTPNNVTFQLSPDKRPMVSLNSISVSANPGSSVNPAPSFSSPTTLLQSTSDGLFSIDSSTPFLWLPKTACNSFSQMLNLTYNNTLQVYTYSSTSVRTQLLNWNVTFKFTVTDLPDSQISTDIYIPLSAFDQTLTIPFPNYKSQDTGDAFFYFALRQAANATQYTLGRSFLQEAYLAVDYERGNFSVSQAKFAADALTNTNIIAINPPENSNLTSSPGTQSFLSTRVKVGIGVGAGVALPVTIIAIAICVWRRRRPPALEPSLPEKPENRISEPWGDRILPVEAPADASVAELLASLPDPIELQG</sequence>
<keyword evidence="3" id="KW-0812">Transmembrane</keyword>
<dbReference type="GO" id="GO:0004190">
    <property type="term" value="F:aspartic-type endopeptidase activity"/>
    <property type="evidence" value="ECO:0007669"/>
    <property type="project" value="InterPro"/>
</dbReference>
<dbReference type="GO" id="GO:0006508">
    <property type="term" value="P:proteolysis"/>
    <property type="evidence" value="ECO:0007669"/>
    <property type="project" value="InterPro"/>
</dbReference>
<keyword evidence="3" id="KW-1133">Transmembrane helix</keyword>
<dbReference type="EMBL" id="NPHW01006411">
    <property type="protein sequence ID" value="OXV05827.1"/>
    <property type="molecule type" value="Genomic_DNA"/>
</dbReference>
<dbReference type="InterPro" id="IPR034164">
    <property type="entry name" value="Pepsin-like_dom"/>
</dbReference>
<dbReference type="Gene3D" id="2.40.70.10">
    <property type="entry name" value="Acid Proteases"/>
    <property type="match status" value="2"/>
</dbReference>
<keyword evidence="3" id="KW-0472">Membrane</keyword>
<evidence type="ECO:0000259" key="4">
    <source>
        <dbReference type="PROSITE" id="PS51767"/>
    </source>
</evidence>
<evidence type="ECO:0000256" key="1">
    <source>
        <dbReference type="ARBA" id="ARBA00007447"/>
    </source>
</evidence>
<dbReference type="PRINTS" id="PR00792">
    <property type="entry name" value="PEPSIN"/>
</dbReference>
<reference evidence="5 6" key="1">
    <citation type="journal article" date="2015" name="Environ. Microbiol.">
        <title>Metagenome sequence of Elaphomyces granulatus from sporocarp tissue reveals Ascomycota ectomycorrhizal fingerprints of genome expansion and a Proteobacteria-rich microbiome.</title>
        <authorList>
            <person name="Quandt C.A."/>
            <person name="Kohler A."/>
            <person name="Hesse C.N."/>
            <person name="Sharpton T.J."/>
            <person name="Martin F."/>
            <person name="Spatafora J.W."/>
        </authorList>
    </citation>
    <scope>NUCLEOTIDE SEQUENCE [LARGE SCALE GENOMIC DNA]</scope>
    <source>
        <strain evidence="5 6">OSC145934</strain>
    </source>
</reference>
<protein>
    <recommendedName>
        <fullName evidence="4">Peptidase A1 domain-containing protein</fullName>
    </recommendedName>
</protein>
<feature type="transmembrane region" description="Helical" evidence="3">
    <location>
        <begin position="402"/>
        <end position="424"/>
    </location>
</feature>
<feature type="domain" description="Peptidase A1" evidence="4">
    <location>
        <begin position="8"/>
        <end position="361"/>
    </location>
</feature>
<dbReference type="Proteomes" id="UP000243515">
    <property type="component" value="Unassembled WGS sequence"/>
</dbReference>
<proteinExistence type="inferred from homology"/>
<dbReference type="InterPro" id="IPR021109">
    <property type="entry name" value="Peptidase_aspartic_dom_sf"/>
</dbReference>
<evidence type="ECO:0000256" key="2">
    <source>
        <dbReference type="ARBA" id="ARBA00022801"/>
    </source>
</evidence>
<comment type="caution">
    <text evidence="5">The sequence shown here is derived from an EMBL/GenBank/DDBJ whole genome shotgun (WGS) entry which is preliminary data.</text>
</comment>
<dbReference type="CDD" id="cd05471">
    <property type="entry name" value="pepsin_like"/>
    <property type="match status" value="1"/>
</dbReference>
<organism evidence="5 6">
    <name type="scientific">Elaphomyces granulatus</name>
    <dbReference type="NCBI Taxonomy" id="519963"/>
    <lineage>
        <taxon>Eukaryota</taxon>
        <taxon>Fungi</taxon>
        <taxon>Dikarya</taxon>
        <taxon>Ascomycota</taxon>
        <taxon>Pezizomycotina</taxon>
        <taxon>Eurotiomycetes</taxon>
        <taxon>Eurotiomycetidae</taxon>
        <taxon>Eurotiales</taxon>
        <taxon>Elaphomycetaceae</taxon>
        <taxon>Elaphomyces</taxon>
    </lineage>
</organism>
<dbReference type="SUPFAM" id="SSF50630">
    <property type="entry name" value="Acid proteases"/>
    <property type="match status" value="1"/>
</dbReference>
<dbReference type="OrthoDB" id="4074350at2759"/>
<accession>A0A232LPT6</accession>
<dbReference type="Pfam" id="PF00026">
    <property type="entry name" value="Asp"/>
    <property type="match status" value="1"/>
</dbReference>
<gene>
    <name evidence="5" type="ORF">Egran_06405</name>
</gene>
<comment type="similarity">
    <text evidence="1">Belongs to the peptidase A1 family.</text>
</comment>
<dbReference type="InterPro" id="IPR033121">
    <property type="entry name" value="PEPTIDASE_A1"/>
</dbReference>
<evidence type="ECO:0000313" key="6">
    <source>
        <dbReference type="Proteomes" id="UP000243515"/>
    </source>
</evidence>
<keyword evidence="2" id="KW-0378">Hydrolase</keyword>